<proteinExistence type="predicted"/>
<keyword evidence="2" id="KW-1185">Reference proteome</keyword>
<reference evidence="1 2" key="1">
    <citation type="submission" date="2016-01" db="EMBL/GenBank/DDBJ databases">
        <authorList>
            <person name="Regsiter A."/>
            <person name="william w."/>
        </authorList>
    </citation>
    <scope>NUCLEOTIDE SEQUENCE [LARGE SCALE GENOMIC DNA]</scope>
    <source>
        <strain evidence="1 2">CFBP 6927</strain>
    </source>
</reference>
<evidence type="ECO:0000313" key="2">
    <source>
        <dbReference type="Proteomes" id="UP000191812"/>
    </source>
</evidence>
<comment type="caution">
    <text evidence="1">The sequence shown here is derived from an EMBL/GenBank/DDBJ whole genome shotgun (WGS) entry which is preliminary data.</text>
</comment>
<dbReference type="Proteomes" id="UP000191812">
    <property type="component" value="Unassembled WGS sequence"/>
</dbReference>
<name>A0ABP2BJG6_9HYPH</name>
<protein>
    <submittedName>
        <fullName evidence="1">Uncharacterized protein</fullName>
    </submittedName>
</protein>
<organism evidence="1 2">
    <name type="scientific">Agrobacterium genomosp. 13 str. CFBP 6927</name>
    <dbReference type="NCBI Taxonomy" id="1183428"/>
    <lineage>
        <taxon>Bacteria</taxon>
        <taxon>Pseudomonadati</taxon>
        <taxon>Pseudomonadota</taxon>
        <taxon>Alphaproteobacteria</taxon>
        <taxon>Hyphomicrobiales</taxon>
        <taxon>Rhizobiaceae</taxon>
        <taxon>Rhizobium/Agrobacterium group</taxon>
        <taxon>Agrobacterium</taxon>
        <taxon>Agrobacterium tumefaciens complex</taxon>
    </lineage>
</organism>
<gene>
    <name evidence="1" type="ORF">AGR13a_Cc30105</name>
</gene>
<dbReference type="EMBL" id="FBWH01000023">
    <property type="protein sequence ID" value="CUX31327.1"/>
    <property type="molecule type" value="Genomic_DNA"/>
</dbReference>
<sequence>MKIECPRCHQDWVKKVHIGAAHRTVYLCYECEATWFCNDYIAYATFVDLSNYLTRLGLSDSGDVYETFIDDEEWLGSPK</sequence>
<evidence type="ECO:0000313" key="1">
    <source>
        <dbReference type="EMBL" id="CUX31327.1"/>
    </source>
</evidence>
<accession>A0ABP2BJG6</accession>